<keyword evidence="4" id="KW-0156">Chromatin regulator</keyword>
<dbReference type="InterPro" id="IPR023801">
    <property type="entry name" value="His_deacetylse_dom"/>
</dbReference>
<reference evidence="8" key="1">
    <citation type="submission" date="2019-02" db="EMBL/GenBank/DDBJ databases">
        <title>FDA dAtabase for Regulatory Grade micrObial Sequences (FDA-ARGOS): Supporting development and validation of Infectious Disease Dx tests.</title>
        <authorList>
            <person name="Duncan R."/>
            <person name="Fisher C."/>
            <person name="Tallon L."/>
            <person name="Sadzewicz L."/>
            <person name="Sengamalay N."/>
            <person name="Ott S."/>
            <person name="Godinez A."/>
            <person name="Nagaraj S."/>
            <person name="Vavikolanu K."/>
            <person name="Vyas G."/>
            <person name="Nadendla S."/>
            <person name="Aluvathingal J."/>
            <person name="Sichtig H."/>
        </authorList>
    </citation>
    <scope>NUCLEOTIDE SEQUENCE [LARGE SCALE GENOMIC DNA]</scope>
    <source>
        <strain evidence="8">FDAARGOS_360</strain>
    </source>
</reference>
<dbReference type="GO" id="GO:0141221">
    <property type="term" value="F:histone deacetylase activity, hydrolytic mechanism"/>
    <property type="evidence" value="ECO:0007669"/>
    <property type="project" value="UniProtKB-EC"/>
</dbReference>
<dbReference type="CDD" id="cd09991">
    <property type="entry name" value="HDAC_classI"/>
    <property type="match status" value="1"/>
</dbReference>
<name>A0A504Y161_LEIDO</name>
<proteinExistence type="inferred from homology"/>
<dbReference type="Proteomes" id="UP000318821">
    <property type="component" value="Unassembled WGS sequence"/>
</dbReference>
<dbReference type="EC" id="3.5.1.98" evidence="2"/>
<comment type="similarity">
    <text evidence="1">Belongs to the histone deacetylase family. HD type 1 subfamily.</text>
</comment>
<evidence type="ECO:0000256" key="1">
    <source>
        <dbReference type="ARBA" id="ARBA00006457"/>
    </source>
</evidence>
<dbReference type="FunFam" id="3.40.800.20:FF:000017">
    <property type="entry name" value="Histone deacetylase"/>
    <property type="match status" value="1"/>
</dbReference>
<gene>
    <name evidence="7" type="ORF">CGC20_22535</name>
</gene>
<keyword evidence="3" id="KW-0378">Hydrolase</keyword>
<evidence type="ECO:0000256" key="2">
    <source>
        <dbReference type="ARBA" id="ARBA00012111"/>
    </source>
</evidence>
<accession>A0A504Y161</accession>
<dbReference type="EMBL" id="RHLD01000035">
    <property type="protein sequence ID" value="TPP54714.1"/>
    <property type="molecule type" value="Genomic_DNA"/>
</dbReference>
<dbReference type="GO" id="GO:0040029">
    <property type="term" value="P:epigenetic regulation of gene expression"/>
    <property type="evidence" value="ECO:0007669"/>
    <property type="project" value="TreeGrafter"/>
</dbReference>
<comment type="caution">
    <text evidence="7">The sequence shown here is derived from an EMBL/GenBank/DDBJ whole genome shotgun (WGS) entry which is preliminary data.</text>
</comment>
<protein>
    <recommendedName>
        <fullName evidence="2">histone deacetylase</fullName>
        <ecNumber evidence="2">3.5.1.98</ecNumber>
    </recommendedName>
</protein>
<dbReference type="InterPro" id="IPR037138">
    <property type="entry name" value="His_deacetylse_dom_sf"/>
</dbReference>
<feature type="domain" description="NTF2-like" evidence="6">
    <location>
        <begin position="6"/>
        <end position="142"/>
    </location>
</feature>
<organism evidence="7 8">
    <name type="scientific">Leishmania donovani</name>
    <dbReference type="NCBI Taxonomy" id="5661"/>
    <lineage>
        <taxon>Eukaryota</taxon>
        <taxon>Discoba</taxon>
        <taxon>Euglenozoa</taxon>
        <taxon>Kinetoplastea</taxon>
        <taxon>Metakinetoplastina</taxon>
        <taxon>Trypanosomatida</taxon>
        <taxon>Trypanosomatidae</taxon>
        <taxon>Leishmaniinae</taxon>
        <taxon>Leishmania</taxon>
    </lineage>
</organism>
<dbReference type="PRINTS" id="PR01270">
    <property type="entry name" value="HDASUPER"/>
</dbReference>
<dbReference type="VEuPathDB" id="TriTrypDB:LdCL_210012300"/>
<dbReference type="Pfam" id="PF26533">
    <property type="entry name" value="NTF2_6"/>
    <property type="match status" value="1"/>
</dbReference>
<evidence type="ECO:0000259" key="5">
    <source>
        <dbReference type="Pfam" id="PF00850"/>
    </source>
</evidence>
<dbReference type="InterPro" id="IPR000286">
    <property type="entry name" value="HDACs"/>
</dbReference>
<dbReference type="VEuPathDB" id="TriTrypDB:LdBPK_210740.1"/>
<dbReference type="Pfam" id="PF00850">
    <property type="entry name" value="Hist_deacetyl"/>
    <property type="match status" value="1"/>
</dbReference>
<dbReference type="InterPro" id="IPR059006">
    <property type="entry name" value="NTF2_6"/>
</dbReference>
<dbReference type="InterPro" id="IPR003084">
    <property type="entry name" value="HDAC_I/II"/>
</dbReference>
<dbReference type="GO" id="GO:0000118">
    <property type="term" value="C:histone deacetylase complex"/>
    <property type="evidence" value="ECO:0007669"/>
    <property type="project" value="UniProtKB-ARBA"/>
</dbReference>
<dbReference type="Gene3D" id="3.40.800.20">
    <property type="entry name" value="Histone deacetylase domain"/>
    <property type="match status" value="1"/>
</dbReference>
<dbReference type="SUPFAM" id="SSF52768">
    <property type="entry name" value="Arginase/deacetylase"/>
    <property type="match status" value="1"/>
</dbReference>
<dbReference type="VEuPathDB" id="TriTrypDB:LdCL_210012400"/>
<dbReference type="VEuPathDB" id="TriTrypDB:LdBPK_210750.1"/>
<evidence type="ECO:0000313" key="7">
    <source>
        <dbReference type="EMBL" id="TPP54714.1"/>
    </source>
</evidence>
<dbReference type="PANTHER" id="PTHR10625:SF10">
    <property type="entry name" value="HISTONE DEACETYLASE HDAC1"/>
    <property type="match status" value="1"/>
</dbReference>
<dbReference type="InterPro" id="IPR023696">
    <property type="entry name" value="Ureohydrolase_dom_sf"/>
</dbReference>
<dbReference type="VEuPathDB" id="TriTrypDB:LDHU3_21.0810"/>
<evidence type="ECO:0000256" key="4">
    <source>
        <dbReference type="ARBA" id="ARBA00022853"/>
    </source>
</evidence>
<evidence type="ECO:0000259" key="6">
    <source>
        <dbReference type="Pfam" id="PF26533"/>
    </source>
</evidence>
<dbReference type="AlphaFoldDB" id="A0A504Y161"/>
<sequence length="565" mass="63110">MSYNGRKLRYFVEDSDGWLRRNQQVAEQFVMAEDDRETKEMLSLLAPRAHFASFWGVVRGLPAAVALQAQEREHLRITWTSGLQPLTSRTFARNGYVHVLDRERISFIPILGPWLSSFFQRPVQELLVVRDGRVVFRSMGYDDARAPLLNNESRCRVALIDTSGYASDMNISAFVPQHAMKPYRVLAAMEIVRSLKIDAHCRTVVPPLVKVEELMAYHTDTYLANLGLHSCRSWLWNAETSKVFFSGDCPPVEGLMEHSIATASGTLMGAVLLNSGQVDVAVHWGGGMHHSKCGECSGFCYVNDIVLGILELLKCHDRVLYVDIDMHHGDGVDEAFCTSDRVFTLSLHKFGESFFPGTGHPRDVGYGRGRYYSMNLAVWDGITDFYYLGVFEHALHSIVRRYSPDVIVLQCGADSLAGDRLGLLNLSSFGHGQCVQAVRDLGIPMLALGGGGYTIRNVAKLWAYETSILTGHPLPPNTVLPVAEMPLSGWLFQDSPLLIVAQDRSNHVLPGLHCQRAYQMMTEQIDRHVPHIQPHPRLQKASTEAAAVDKQVEDGTTAVEDFKRQ</sequence>
<dbReference type="PRINTS" id="PR01271">
    <property type="entry name" value="HISDACETLASE"/>
</dbReference>
<evidence type="ECO:0000313" key="8">
    <source>
        <dbReference type="Proteomes" id="UP000318821"/>
    </source>
</evidence>
<dbReference type="VEuPathDB" id="TriTrypDB:LDHU3_21.0800"/>
<evidence type="ECO:0000256" key="3">
    <source>
        <dbReference type="ARBA" id="ARBA00022801"/>
    </source>
</evidence>
<dbReference type="PANTHER" id="PTHR10625">
    <property type="entry name" value="HISTONE DEACETYLASE HDAC1-RELATED"/>
    <property type="match status" value="1"/>
</dbReference>
<feature type="domain" description="Histone deacetylase" evidence="5">
    <location>
        <begin position="178"/>
        <end position="468"/>
    </location>
</feature>